<feature type="signal peptide" evidence="6">
    <location>
        <begin position="1"/>
        <end position="21"/>
    </location>
</feature>
<evidence type="ECO:0000256" key="1">
    <source>
        <dbReference type="ARBA" id="ARBA00004442"/>
    </source>
</evidence>
<dbReference type="PANTHER" id="PTHR38776">
    <property type="entry name" value="MLTA-INTERACTING PROTEIN-RELATED"/>
    <property type="match status" value="1"/>
</dbReference>
<feature type="chain" id="PRO_5032749947" evidence="6">
    <location>
        <begin position="22"/>
        <end position="251"/>
    </location>
</feature>
<keyword evidence="4" id="KW-0472">Membrane</keyword>
<comment type="subcellular location">
    <subcellularLocation>
        <location evidence="1">Cell outer membrane</location>
    </subcellularLocation>
</comment>
<gene>
    <name evidence="7" type="ORF">H4O21_13405</name>
</gene>
<protein>
    <submittedName>
        <fullName evidence="7">MipA/OmpV family protein</fullName>
    </submittedName>
</protein>
<keyword evidence="3 6" id="KW-0732">Signal</keyword>
<dbReference type="EMBL" id="JACJFM010000017">
    <property type="protein sequence ID" value="MBB1487607.1"/>
    <property type="molecule type" value="Genomic_DNA"/>
</dbReference>
<name>A0A839IT50_9GAMM</name>
<dbReference type="Pfam" id="PF06629">
    <property type="entry name" value="MipA"/>
    <property type="match status" value="1"/>
</dbReference>
<dbReference type="RefSeq" id="WP_182809388.1">
    <property type="nucleotide sequence ID" value="NZ_JACJFM010000017.1"/>
</dbReference>
<dbReference type="Proteomes" id="UP000565262">
    <property type="component" value="Unassembled WGS sequence"/>
</dbReference>
<dbReference type="GO" id="GO:0009279">
    <property type="term" value="C:cell outer membrane"/>
    <property type="evidence" value="ECO:0007669"/>
    <property type="project" value="UniProtKB-SubCell"/>
</dbReference>
<keyword evidence="5" id="KW-0998">Cell outer membrane</keyword>
<evidence type="ECO:0000256" key="2">
    <source>
        <dbReference type="ARBA" id="ARBA00005722"/>
    </source>
</evidence>
<evidence type="ECO:0000256" key="6">
    <source>
        <dbReference type="SAM" id="SignalP"/>
    </source>
</evidence>
<evidence type="ECO:0000313" key="8">
    <source>
        <dbReference type="Proteomes" id="UP000565262"/>
    </source>
</evidence>
<dbReference type="InterPro" id="IPR010583">
    <property type="entry name" value="MipA"/>
</dbReference>
<proteinExistence type="inferred from homology"/>
<evidence type="ECO:0000313" key="7">
    <source>
        <dbReference type="EMBL" id="MBB1487607.1"/>
    </source>
</evidence>
<comment type="caution">
    <text evidence="7">The sequence shown here is derived from an EMBL/GenBank/DDBJ whole genome shotgun (WGS) entry which is preliminary data.</text>
</comment>
<accession>A0A839IT50</accession>
<sequence length="251" mass="26940">MKQLVFTALCCSVISSAHVTADMLDEGTLTLGVGGGVHDGLYKGQDTEDFAFPVISYENGPLSISGEGIIYRLTEAEDGQFAISAGLGVSGNSYKSSDADGLKGMSRRHDGVDIGAGIAWETGMGSFSAMVRQDVSDTHKGQQLDLGYEITLPVHPYLLVSPSAGVSYQSEDYVDYYFGVKDKEATADRAAYKGDGTVNTTLGVSFIIPITDHWNIINANTYTWLGDGISDSPIVRKDKIWSTSLITTYTF</sequence>
<organism evidence="7 8">
    <name type="scientific">Oceanospirillum sediminis</name>
    <dbReference type="NCBI Taxonomy" id="2760088"/>
    <lineage>
        <taxon>Bacteria</taxon>
        <taxon>Pseudomonadati</taxon>
        <taxon>Pseudomonadota</taxon>
        <taxon>Gammaproteobacteria</taxon>
        <taxon>Oceanospirillales</taxon>
        <taxon>Oceanospirillaceae</taxon>
        <taxon>Oceanospirillum</taxon>
    </lineage>
</organism>
<dbReference type="GO" id="GO:0009252">
    <property type="term" value="P:peptidoglycan biosynthetic process"/>
    <property type="evidence" value="ECO:0007669"/>
    <property type="project" value="TreeGrafter"/>
</dbReference>
<keyword evidence="8" id="KW-1185">Reference proteome</keyword>
<reference evidence="7 8" key="1">
    <citation type="submission" date="2020-08" db="EMBL/GenBank/DDBJ databases">
        <title>Oceanospirillum sp. nov. isolated from marine sediment.</title>
        <authorList>
            <person name="Ji X."/>
        </authorList>
    </citation>
    <scope>NUCLEOTIDE SEQUENCE [LARGE SCALE GENOMIC DNA]</scope>
    <source>
        <strain evidence="7 8">D5</strain>
    </source>
</reference>
<dbReference type="AlphaFoldDB" id="A0A839IT50"/>
<evidence type="ECO:0000256" key="3">
    <source>
        <dbReference type="ARBA" id="ARBA00022729"/>
    </source>
</evidence>
<evidence type="ECO:0000256" key="5">
    <source>
        <dbReference type="ARBA" id="ARBA00023237"/>
    </source>
</evidence>
<comment type="similarity">
    <text evidence="2">Belongs to the MipA/OmpV family.</text>
</comment>
<evidence type="ECO:0000256" key="4">
    <source>
        <dbReference type="ARBA" id="ARBA00023136"/>
    </source>
</evidence>
<dbReference type="PANTHER" id="PTHR38776:SF1">
    <property type="entry name" value="MLTA-INTERACTING PROTEIN-RELATED"/>
    <property type="match status" value="1"/>
</dbReference>